<dbReference type="Proteomes" id="UP000000600">
    <property type="component" value="Unassembled WGS sequence"/>
</dbReference>
<dbReference type="EMBL" id="CT868658">
    <property type="protein sequence ID" value="CAK90103.1"/>
    <property type="molecule type" value="Genomic_DNA"/>
</dbReference>
<dbReference type="RefSeq" id="XP_001457500.1">
    <property type="nucleotide sequence ID" value="XM_001457463.1"/>
</dbReference>
<dbReference type="GeneID" id="5043285"/>
<evidence type="ECO:0000256" key="1">
    <source>
        <dbReference type="SAM" id="MobiDB-lite"/>
    </source>
</evidence>
<organism evidence="2 3">
    <name type="scientific">Paramecium tetraurelia</name>
    <dbReference type="NCBI Taxonomy" id="5888"/>
    <lineage>
        <taxon>Eukaryota</taxon>
        <taxon>Sar</taxon>
        <taxon>Alveolata</taxon>
        <taxon>Ciliophora</taxon>
        <taxon>Intramacronucleata</taxon>
        <taxon>Oligohymenophorea</taxon>
        <taxon>Peniculida</taxon>
        <taxon>Parameciidae</taxon>
        <taxon>Paramecium</taxon>
    </lineage>
</organism>
<evidence type="ECO:0000313" key="2">
    <source>
        <dbReference type="EMBL" id="CAK90103.1"/>
    </source>
</evidence>
<keyword evidence="3" id="KW-1185">Reference proteome</keyword>
<evidence type="ECO:0000313" key="3">
    <source>
        <dbReference type="Proteomes" id="UP000000600"/>
    </source>
</evidence>
<dbReference type="AlphaFoldDB" id="A0E486"/>
<reference evidence="2 3" key="1">
    <citation type="journal article" date="2006" name="Nature">
        <title>Global trends of whole-genome duplications revealed by the ciliate Paramecium tetraurelia.</title>
        <authorList>
            <consortium name="Genoscope"/>
            <person name="Aury J.-M."/>
            <person name="Jaillon O."/>
            <person name="Duret L."/>
            <person name="Noel B."/>
            <person name="Jubin C."/>
            <person name="Porcel B.M."/>
            <person name="Segurens B."/>
            <person name="Daubin V."/>
            <person name="Anthouard V."/>
            <person name="Aiach N."/>
            <person name="Arnaiz O."/>
            <person name="Billaut A."/>
            <person name="Beisson J."/>
            <person name="Blanc I."/>
            <person name="Bouhouche K."/>
            <person name="Camara F."/>
            <person name="Duharcourt S."/>
            <person name="Guigo R."/>
            <person name="Gogendeau D."/>
            <person name="Katinka M."/>
            <person name="Keller A.-M."/>
            <person name="Kissmehl R."/>
            <person name="Klotz C."/>
            <person name="Koll F."/>
            <person name="Le Moue A."/>
            <person name="Lepere C."/>
            <person name="Malinsky S."/>
            <person name="Nowacki M."/>
            <person name="Nowak J.K."/>
            <person name="Plattner H."/>
            <person name="Poulain J."/>
            <person name="Ruiz F."/>
            <person name="Serrano V."/>
            <person name="Zagulski M."/>
            <person name="Dessen P."/>
            <person name="Betermier M."/>
            <person name="Weissenbach J."/>
            <person name="Scarpelli C."/>
            <person name="Schachter V."/>
            <person name="Sperling L."/>
            <person name="Meyer E."/>
            <person name="Cohen J."/>
            <person name="Wincker P."/>
        </authorList>
    </citation>
    <scope>NUCLEOTIDE SEQUENCE [LARGE SCALE GENOMIC DNA]</scope>
    <source>
        <strain evidence="2 3">Stock d4-2</strain>
    </source>
</reference>
<gene>
    <name evidence="2" type="ORF">GSPATT00023277001</name>
</gene>
<proteinExistence type="predicted"/>
<dbReference type="OrthoDB" id="10286404at2759"/>
<dbReference type="OMA" id="FNQESPN"/>
<sequence length="203" mass="23811">MYNRHSDFKMLDQYSRPQSRIQFLPEIPLYQQFRSLQNIPNTSRAQDAMISGRYSDQLYESQTQRVIQSLKDKKVSFNQESPNLQRGLLRKMDDKGISTKENSQPKSILKRKGSNSSRHSDIFDFFESVEVEQQQVIRNNKHVTLAPLQCSITLSPKKIETVSPKRVSFNRRIQVKIIGDDEFNIQKSTSRHAFRRQLTDFIN</sequence>
<name>A0E486_PARTE</name>
<dbReference type="HOGENOM" id="CLU_1196831_0_0_1"/>
<protein>
    <submittedName>
        <fullName evidence="2">Uncharacterized protein</fullName>
    </submittedName>
</protein>
<accession>A0E486</accession>
<dbReference type="InParanoid" id="A0E486"/>
<dbReference type="KEGG" id="ptm:GSPATT00023277001"/>
<feature type="region of interest" description="Disordered" evidence="1">
    <location>
        <begin position="94"/>
        <end position="116"/>
    </location>
</feature>